<dbReference type="EMBL" id="JARGEI010000001">
    <property type="protein sequence ID" value="KAJ8737131.1"/>
    <property type="molecule type" value="Genomic_DNA"/>
</dbReference>
<dbReference type="GO" id="GO:0016020">
    <property type="term" value="C:membrane"/>
    <property type="evidence" value="ECO:0007669"/>
    <property type="project" value="InterPro"/>
</dbReference>
<name>A0AAD7Z2U1_MYTSE</name>
<feature type="transmembrane region" description="Helical" evidence="4">
    <location>
        <begin position="258"/>
        <end position="288"/>
    </location>
</feature>
<evidence type="ECO:0000313" key="5">
    <source>
        <dbReference type="EMBL" id="KAJ8737131.1"/>
    </source>
</evidence>
<accession>A0AAD7Z2U1</accession>
<feature type="transmembrane region" description="Helical" evidence="4">
    <location>
        <begin position="309"/>
        <end position="334"/>
    </location>
</feature>
<feature type="transmembrane region" description="Helical" evidence="4">
    <location>
        <begin position="207"/>
        <end position="232"/>
    </location>
</feature>
<keyword evidence="3 4" id="KW-0472">Membrane</keyword>
<sequence>MGAKKDKKNPAEDNELKISFFQIFRYGTCAEVFATTLGIFIAAISGGGITYNLVQIGELSTAFVERTSFQEQMSTQLPLLSLFGGGQRLSNASREENMAALVNDAIALMIGAFVSIGISMLCCTVSVALISWSALRQLECAATGNLLNMAALVNDAIALMIGAFVSIGISMLCCTVSVALISWSALRQLECAATGNLLNMAALVNDAIALMIGAFVSIGISMLCCTVSVALISWSALRQLECAATGNLLNMAALVNDAIALMIGAFVSIGISMLCCTVSVALISWSALRQLECAATGNLQNMAALVNDAIALMIGAFVSIGISMLCCTVSVALISWSALRQLECAATGNLLNMAALVNDAIALMIGAFVSIGISMLCCTVSVALISWSALRQVTYKTWRRW</sequence>
<dbReference type="InterPro" id="IPR036640">
    <property type="entry name" value="ABC1_TM_sf"/>
</dbReference>
<gene>
    <name evidence="5" type="ORF">PYW07_000402</name>
</gene>
<keyword evidence="6" id="KW-1185">Reference proteome</keyword>
<evidence type="ECO:0000256" key="4">
    <source>
        <dbReference type="SAM" id="Phobius"/>
    </source>
</evidence>
<proteinExistence type="predicted"/>
<dbReference type="GO" id="GO:0005524">
    <property type="term" value="F:ATP binding"/>
    <property type="evidence" value="ECO:0007669"/>
    <property type="project" value="InterPro"/>
</dbReference>
<feature type="transmembrane region" description="Helical" evidence="4">
    <location>
        <begin position="156"/>
        <end position="186"/>
    </location>
</feature>
<feature type="transmembrane region" description="Helical" evidence="4">
    <location>
        <begin position="360"/>
        <end position="390"/>
    </location>
</feature>
<dbReference type="Gene3D" id="1.20.1560.10">
    <property type="entry name" value="ABC transporter type 1, transmembrane domain"/>
    <property type="match status" value="1"/>
</dbReference>
<organism evidence="5 6">
    <name type="scientific">Mythimna separata</name>
    <name type="common">Oriental armyworm</name>
    <name type="synonym">Pseudaletia separata</name>
    <dbReference type="NCBI Taxonomy" id="271217"/>
    <lineage>
        <taxon>Eukaryota</taxon>
        <taxon>Metazoa</taxon>
        <taxon>Ecdysozoa</taxon>
        <taxon>Arthropoda</taxon>
        <taxon>Hexapoda</taxon>
        <taxon>Insecta</taxon>
        <taxon>Pterygota</taxon>
        <taxon>Neoptera</taxon>
        <taxon>Endopterygota</taxon>
        <taxon>Lepidoptera</taxon>
        <taxon>Glossata</taxon>
        <taxon>Ditrysia</taxon>
        <taxon>Noctuoidea</taxon>
        <taxon>Noctuidae</taxon>
        <taxon>Noctuinae</taxon>
        <taxon>Hadenini</taxon>
        <taxon>Mythimna</taxon>
    </lineage>
</organism>
<keyword evidence="2 4" id="KW-1133">Transmembrane helix</keyword>
<evidence type="ECO:0000256" key="2">
    <source>
        <dbReference type="ARBA" id="ARBA00022989"/>
    </source>
</evidence>
<protein>
    <submittedName>
        <fullName evidence="5">Uncharacterized protein</fullName>
    </submittedName>
</protein>
<dbReference type="Proteomes" id="UP001231518">
    <property type="component" value="Chromosome 1"/>
</dbReference>
<evidence type="ECO:0000256" key="1">
    <source>
        <dbReference type="ARBA" id="ARBA00022692"/>
    </source>
</evidence>
<feature type="transmembrane region" description="Helical" evidence="4">
    <location>
        <begin position="106"/>
        <end position="130"/>
    </location>
</feature>
<evidence type="ECO:0000256" key="3">
    <source>
        <dbReference type="ARBA" id="ARBA00023136"/>
    </source>
</evidence>
<comment type="caution">
    <text evidence="5">The sequence shown here is derived from an EMBL/GenBank/DDBJ whole genome shotgun (WGS) entry which is preliminary data.</text>
</comment>
<keyword evidence="1 4" id="KW-0812">Transmembrane</keyword>
<dbReference type="AlphaFoldDB" id="A0AAD7Z2U1"/>
<reference evidence="5" key="1">
    <citation type="submission" date="2023-03" db="EMBL/GenBank/DDBJ databases">
        <title>Chromosome-level genomes of two armyworms, Mythimna separata and Mythimna loreyi, provide insights into the biosynthesis and reception of sex pheromones.</title>
        <authorList>
            <person name="Zhao H."/>
        </authorList>
    </citation>
    <scope>NUCLEOTIDE SEQUENCE</scope>
    <source>
        <strain evidence="5">BeijingLab</strain>
        <tissue evidence="5">Pupa</tissue>
    </source>
</reference>
<evidence type="ECO:0000313" key="6">
    <source>
        <dbReference type="Proteomes" id="UP001231518"/>
    </source>
</evidence>